<name>A0ABR1DHE1_NECAM</name>
<dbReference type="Proteomes" id="UP001303046">
    <property type="component" value="Unassembled WGS sequence"/>
</dbReference>
<reference evidence="2 3" key="1">
    <citation type="submission" date="2023-08" db="EMBL/GenBank/DDBJ databases">
        <title>A Necator americanus chromosomal reference genome.</title>
        <authorList>
            <person name="Ilik V."/>
            <person name="Petrzelkova K.J."/>
            <person name="Pardy F."/>
            <person name="Fuh T."/>
            <person name="Niatou-Singa F.S."/>
            <person name="Gouil Q."/>
            <person name="Baker L."/>
            <person name="Ritchie M.E."/>
            <person name="Jex A.R."/>
            <person name="Gazzola D."/>
            <person name="Li H."/>
            <person name="Toshio Fujiwara R."/>
            <person name="Zhan B."/>
            <person name="Aroian R.V."/>
            <person name="Pafco B."/>
            <person name="Schwarz E.M."/>
        </authorList>
    </citation>
    <scope>NUCLEOTIDE SEQUENCE [LARGE SCALE GENOMIC DNA]</scope>
    <source>
        <strain evidence="2 3">Aroian</strain>
        <tissue evidence="2">Whole animal</tissue>
    </source>
</reference>
<feature type="region of interest" description="Disordered" evidence="1">
    <location>
        <begin position="40"/>
        <end position="89"/>
    </location>
</feature>
<comment type="caution">
    <text evidence="2">The sequence shown here is derived from an EMBL/GenBank/DDBJ whole genome shotgun (WGS) entry which is preliminary data.</text>
</comment>
<dbReference type="EMBL" id="JAVFWL010000004">
    <property type="protein sequence ID" value="KAK6749882.1"/>
    <property type="molecule type" value="Genomic_DNA"/>
</dbReference>
<organism evidence="2 3">
    <name type="scientific">Necator americanus</name>
    <name type="common">Human hookworm</name>
    <dbReference type="NCBI Taxonomy" id="51031"/>
    <lineage>
        <taxon>Eukaryota</taxon>
        <taxon>Metazoa</taxon>
        <taxon>Ecdysozoa</taxon>
        <taxon>Nematoda</taxon>
        <taxon>Chromadorea</taxon>
        <taxon>Rhabditida</taxon>
        <taxon>Rhabditina</taxon>
        <taxon>Rhabditomorpha</taxon>
        <taxon>Strongyloidea</taxon>
        <taxon>Ancylostomatidae</taxon>
        <taxon>Bunostominae</taxon>
        <taxon>Necator</taxon>
    </lineage>
</organism>
<evidence type="ECO:0000256" key="1">
    <source>
        <dbReference type="SAM" id="MobiDB-lite"/>
    </source>
</evidence>
<feature type="compositionally biased region" description="Polar residues" evidence="1">
    <location>
        <begin position="58"/>
        <end position="72"/>
    </location>
</feature>
<evidence type="ECO:0000313" key="2">
    <source>
        <dbReference type="EMBL" id="KAK6749882.1"/>
    </source>
</evidence>
<gene>
    <name evidence="2" type="primary">Necator_chrIV.g15393</name>
    <name evidence="2" type="ORF">RB195_002098</name>
</gene>
<feature type="compositionally biased region" description="Polar residues" evidence="1">
    <location>
        <begin position="40"/>
        <end position="50"/>
    </location>
</feature>
<keyword evidence="3" id="KW-1185">Reference proteome</keyword>
<accession>A0ABR1DHE1</accession>
<sequence>MHSQYPRQAHLHSVTKCRPSPRALITYEVVEAPQDEIMTTRLSSTSSAHNCSPVLESSMDSFDSVKTTPQINPQHRRPRRTRPRKAPVRQLVLDEEEMLKIPSPDMLNSMIRGTVELNGRFW</sequence>
<evidence type="ECO:0000313" key="3">
    <source>
        <dbReference type="Proteomes" id="UP001303046"/>
    </source>
</evidence>
<feature type="compositionally biased region" description="Basic residues" evidence="1">
    <location>
        <begin position="74"/>
        <end position="87"/>
    </location>
</feature>
<protein>
    <submittedName>
        <fullName evidence="2">Uncharacterized protein</fullName>
    </submittedName>
</protein>
<proteinExistence type="predicted"/>